<comment type="caution">
    <text evidence="2">The sequence shown here is derived from an EMBL/GenBank/DDBJ whole genome shotgun (WGS) entry which is preliminary data.</text>
</comment>
<evidence type="ECO:0000259" key="1">
    <source>
        <dbReference type="PROSITE" id="PS50943"/>
    </source>
</evidence>
<dbReference type="InterPro" id="IPR001387">
    <property type="entry name" value="Cro/C1-type_HTH"/>
</dbReference>
<dbReference type="GO" id="GO:0003677">
    <property type="term" value="F:DNA binding"/>
    <property type="evidence" value="ECO:0007669"/>
    <property type="project" value="InterPro"/>
</dbReference>
<dbReference type="CDD" id="cd00093">
    <property type="entry name" value="HTH_XRE"/>
    <property type="match status" value="1"/>
</dbReference>
<dbReference type="AlphaFoldDB" id="A0A645FWI5"/>
<organism evidence="2">
    <name type="scientific">bioreactor metagenome</name>
    <dbReference type="NCBI Taxonomy" id="1076179"/>
    <lineage>
        <taxon>unclassified sequences</taxon>
        <taxon>metagenomes</taxon>
        <taxon>ecological metagenomes</taxon>
    </lineage>
</organism>
<accession>A0A645FWI5</accession>
<reference evidence="2" key="1">
    <citation type="submission" date="2019-08" db="EMBL/GenBank/DDBJ databases">
        <authorList>
            <person name="Kucharzyk K."/>
            <person name="Murdoch R.W."/>
            <person name="Higgins S."/>
            <person name="Loffler F."/>
        </authorList>
    </citation>
    <scope>NUCLEOTIDE SEQUENCE</scope>
</reference>
<dbReference type="PROSITE" id="PS50943">
    <property type="entry name" value="HTH_CROC1"/>
    <property type="match status" value="1"/>
</dbReference>
<name>A0A645FWI5_9ZZZZ</name>
<dbReference type="SUPFAM" id="SSF47413">
    <property type="entry name" value="lambda repressor-like DNA-binding domains"/>
    <property type="match status" value="1"/>
</dbReference>
<proteinExistence type="predicted"/>
<feature type="domain" description="HTH cro/C1-type" evidence="1">
    <location>
        <begin position="6"/>
        <end position="60"/>
    </location>
</feature>
<dbReference type="Gene3D" id="1.10.260.40">
    <property type="entry name" value="lambda repressor-like DNA-binding domains"/>
    <property type="match status" value="1"/>
</dbReference>
<gene>
    <name evidence="2" type="ORF">SDC9_166276</name>
</gene>
<sequence>MFNELLNKAMIERNMTQTQLSALSGIGKSSISQYLSGKNVPTDKMKQKLADALDVSIDYFNGETVHLDPAPNGCTLKNVSVEHAAKLLGKSKQFVRVSLQRGIAPFGFAVMGTGEKWSYHISPKKFYDYAGII</sequence>
<dbReference type="SMART" id="SM00530">
    <property type="entry name" value="HTH_XRE"/>
    <property type="match status" value="1"/>
</dbReference>
<dbReference type="EMBL" id="VSSQ01066348">
    <property type="protein sequence ID" value="MPN18911.1"/>
    <property type="molecule type" value="Genomic_DNA"/>
</dbReference>
<evidence type="ECO:0000313" key="2">
    <source>
        <dbReference type="EMBL" id="MPN18911.1"/>
    </source>
</evidence>
<protein>
    <recommendedName>
        <fullName evidence="1">HTH cro/C1-type domain-containing protein</fullName>
    </recommendedName>
</protein>
<dbReference type="InterPro" id="IPR010982">
    <property type="entry name" value="Lambda_DNA-bd_dom_sf"/>
</dbReference>
<dbReference type="Pfam" id="PF01381">
    <property type="entry name" value="HTH_3"/>
    <property type="match status" value="1"/>
</dbReference>